<proteinExistence type="predicted"/>
<dbReference type="EMBL" id="JACAZE010000018">
    <property type="protein sequence ID" value="KAF7295765.1"/>
    <property type="molecule type" value="Genomic_DNA"/>
</dbReference>
<dbReference type="OrthoDB" id="2838413at2759"/>
<keyword evidence="2" id="KW-1185">Reference proteome</keyword>
<comment type="caution">
    <text evidence="1">The sequence shown here is derived from an EMBL/GenBank/DDBJ whole genome shotgun (WGS) entry which is preliminary data.</text>
</comment>
<accession>A0A8H6SDA1</accession>
<dbReference type="AlphaFoldDB" id="A0A8H6SDA1"/>
<name>A0A8H6SDA1_MYCCL</name>
<evidence type="ECO:0000313" key="1">
    <source>
        <dbReference type="EMBL" id="KAF7295765.1"/>
    </source>
</evidence>
<sequence length="413" mass="45747">MAHPELPPELIAHVIALVEDNTTLKDACLAALVFREPCQKRLFHRLDIQVMATQGRKTCRRVAEFFGDPSHSHLIDFVVELWLAMGRSSSTSPAAGSEDAHMLRVALDTLKNVRVLQLCTSPWVASVHWTDVPSFFTGAIVDHGVPNDFACYLLATFPTVSLEVMSLDREFVGSLAADDPSLNPPLPVATALQRLSLVFFDILRPMVQGTICHEHLCYVHETLHELCSNAPVLEYLALDFSFAPGWNQAAYINLAQSASRAALLRLPFLKHFTLAFQYERLTGRFISVEALPLLLPSLLTNPSDRFPSLTTLVLKMTVLDVPIQREPSIIYAPPKPLSFLDDILPQYGPRACWVLLKNRMDGGHTGRPSMDARHCEAFVEALGTVLPRAASQPDGLRVLRLGDPELGEGIVEF</sequence>
<gene>
    <name evidence="1" type="ORF">HMN09_01119300</name>
</gene>
<organism evidence="1 2">
    <name type="scientific">Mycena chlorophos</name>
    <name type="common">Agaric fungus</name>
    <name type="synonym">Agaricus chlorophos</name>
    <dbReference type="NCBI Taxonomy" id="658473"/>
    <lineage>
        <taxon>Eukaryota</taxon>
        <taxon>Fungi</taxon>
        <taxon>Dikarya</taxon>
        <taxon>Basidiomycota</taxon>
        <taxon>Agaricomycotina</taxon>
        <taxon>Agaricomycetes</taxon>
        <taxon>Agaricomycetidae</taxon>
        <taxon>Agaricales</taxon>
        <taxon>Marasmiineae</taxon>
        <taxon>Mycenaceae</taxon>
        <taxon>Mycena</taxon>
    </lineage>
</organism>
<reference evidence="1" key="1">
    <citation type="submission" date="2020-05" db="EMBL/GenBank/DDBJ databases">
        <title>Mycena genomes resolve the evolution of fungal bioluminescence.</title>
        <authorList>
            <person name="Tsai I.J."/>
        </authorList>
    </citation>
    <scope>NUCLEOTIDE SEQUENCE</scope>
    <source>
        <strain evidence="1">110903Hualien_Pintung</strain>
    </source>
</reference>
<dbReference type="Proteomes" id="UP000613580">
    <property type="component" value="Unassembled WGS sequence"/>
</dbReference>
<protein>
    <submittedName>
        <fullName evidence="1">Uncharacterized protein</fullName>
    </submittedName>
</protein>
<evidence type="ECO:0000313" key="2">
    <source>
        <dbReference type="Proteomes" id="UP000613580"/>
    </source>
</evidence>